<accession>A0ACB8BCJ7</accession>
<dbReference type="EMBL" id="MU266482">
    <property type="protein sequence ID" value="KAH7922517.1"/>
    <property type="molecule type" value="Genomic_DNA"/>
</dbReference>
<keyword evidence="2" id="KW-1185">Reference proteome</keyword>
<feature type="non-terminal residue" evidence="1">
    <location>
        <position position="140"/>
    </location>
</feature>
<dbReference type="Proteomes" id="UP000790709">
    <property type="component" value="Unassembled WGS sequence"/>
</dbReference>
<comment type="caution">
    <text evidence="1">The sequence shown here is derived from an EMBL/GenBank/DDBJ whole genome shotgun (WGS) entry which is preliminary data.</text>
</comment>
<protein>
    <submittedName>
        <fullName evidence="1">Uncharacterized protein</fullName>
    </submittedName>
</protein>
<evidence type="ECO:0000313" key="1">
    <source>
        <dbReference type="EMBL" id="KAH7922517.1"/>
    </source>
</evidence>
<reference evidence="1" key="1">
    <citation type="journal article" date="2021" name="New Phytol.">
        <title>Evolutionary innovations through gain and loss of genes in the ectomycorrhizal Boletales.</title>
        <authorList>
            <person name="Wu G."/>
            <person name="Miyauchi S."/>
            <person name="Morin E."/>
            <person name="Kuo A."/>
            <person name="Drula E."/>
            <person name="Varga T."/>
            <person name="Kohler A."/>
            <person name="Feng B."/>
            <person name="Cao Y."/>
            <person name="Lipzen A."/>
            <person name="Daum C."/>
            <person name="Hundley H."/>
            <person name="Pangilinan J."/>
            <person name="Johnson J."/>
            <person name="Barry K."/>
            <person name="LaButti K."/>
            <person name="Ng V."/>
            <person name="Ahrendt S."/>
            <person name="Min B."/>
            <person name="Choi I.G."/>
            <person name="Park H."/>
            <person name="Plett J.M."/>
            <person name="Magnuson J."/>
            <person name="Spatafora J.W."/>
            <person name="Nagy L.G."/>
            <person name="Henrissat B."/>
            <person name="Grigoriev I.V."/>
            <person name="Yang Z.L."/>
            <person name="Xu J."/>
            <person name="Martin F.M."/>
        </authorList>
    </citation>
    <scope>NUCLEOTIDE SEQUENCE</scope>
    <source>
        <strain evidence="1">KUC20120723A-06</strain>
    </source>
</reference>
<sequence>MLPRTSARTLETTLVSYSRQRLPRPARLYSTPSKRANAPASAFAQVQLPHPEYPSYMAKGREIPKDESLHFVNDMQGFLRRRTPYTILPTPLPDDKTSALNNFYFTDSPTQDQLAVMDACLHNSYDVPRAKSVFERLRAT</sequence>
<proteinExistence type="predicted"/>
<organism evidence="1 2">
    <name type="scientific">Leucogyrophana mollusca</name>
    <dbReference type="NCBI Taxonomy" id="85980"/>
    <lineage>
        <taxon>Eukaryota</taxon>
        <taxon>Fungi</taxon>
        <taxon>Dikarya</taxon>
        <taxon>Basidiomycota</taxon>
        <taxon>Agaricomycotina</taxon>
        <taxon>Agaricomycetes</taxon>
        <taxon>Agaricomycetidae</taxon>
        <taxon>Boletales</taxon>
        <taxon>Boletales incertae sedis</taxon>
        <taxon>Leucogyrophana</taxon>
    </lineage>
</organism>
<gene>
    <name evidence="1" type="ORF">BV22DRAFT_966565</name>
</gene>
<evidence type="ECO:0000313" key="2">
    <source>
        <dbReference type="Proteomes" id="UP000790709"/>
    </source>
</evidence>
<name>A0ACB8BCJ7_9AGAM</name>